<dbReference type="Proteomes" id="UP001241377">
    <property type="component" value="Unassembled WGS sequence"/>
</dbReference>
<sequence>MGVLSVWQRSTRDDPLVNMGKDEDLPVEADKLVRRVRAPLAETLDTAAQMRIEVSQRLLGSIASKTLWRFFSQNVLSTSCKRKIIACIAPVWKLISLRLLAFRVDAFVKEHNVECEWTTRQTLDVCLSEEFKAYSNIAYDNVLKRGGAKEVTVHSEEAASSLHETLINNVDDSAPMDEITVNAFTTFSKLFPQAGYNASGMQPGQIGDKDSSYDSGKPDYKGFEYAWSGIIGMILYRSLEKFLAKLANSLALASMDMARIFLCAPALAKIVMGERFEATGIPKAFAITEERMQRLKDMLSEASVAPPRIEKAADITLSELQEPLAKIRLSNLAATTEQKRVPVPV</sequence>
<keyword evidence="2" id="KW-1185">Reference proteome</keyword>
<gene>
    <name evidence="1" type="ORF">QFC19_001487</name>
</gene>
<evidence type="ECO:0000313" key="2">
    <source>
        <dbReference type="Proteomes" id="UP001241377"/>
    </source>
</evidence>
<proteinExistence type="predicted"/>
<dbReference type="EMBL" id="JASBWR010000011">
    <property type="protein sequence ID" value="KAJ9110658.1"/>
    <property type="molecule type" value="Genomic_DNA"/>
</dbReference>
<name>A0ACC2WGY3_9TREE</name>
<comment type="caution">
    <text evidence="1">The sequence shown here is derived from an EMBL/GenBank/DDBJ whole genome shotgun (WGS) entry which is preliminary data.</text>
</comment>
<organism evidence="1 2">
    <name type="scientific">Naganishia cerealis</name>
    <dbReference type="NCBI Taxonomy" id="610337"/>
    <lineage>
        <taxon>Eukaryota</taxon>
        <taxon>Fungi</taxon>
        <taxon>Dikarya</taxon>
        <taxon>Basidiomycota</taxon>
        <taxon>Agaricomycotina</taxon>
        <taxon>Tremellomycetes</taxon>
        <taxon>Filobasidiales</taxon>
        <taxon>Filobasidiaceae</taxon>
        <taxon>Naganishia</taxon>
    </lineage>
</organism>
<evidence type="ECO:0000313" key="1">
    <source>
        <dbReference type="EMBL" id="KAJ9110658.1"/>
    </source>
</evidence>
<reference evidence="1" key="1">
    <citation type="submission" date="2023-04" db="EMBL/GenBank/DDBJ databases">
        <title>Draft Genome sequencing of Naganishia species isolated from polar environments using Oxford Nanopore Technology.</title>
        <authorList>
            <person name="Leo P."/>
            <person name="Venkateswaran K."/>
        </authorList>
    </citation>
    <scope>NUCLEOTIDE SEQUENCE</scope>
    <source>
        <strain evidence="1">MNA-CCFEE 5261</strain>
    </source>
</reference>
<accession>A0ACC2WGY3</accession>
<protein>
    <submittedName>
        <fullName evidence="1">Uncharacterized protein</fullName>
    </submittedName>
</protein>